<accession>A0A2P2NLU7</accession>
<name>A0A2P2NLU7_RHIMU</name>
<proteinExistence type="predicted"/>
<dbReference type="AlphaFoldDB" id="A0A2P2NLU7"/>
<evidence type="ECO:0000313" key="1">
    <source>
        <dbReference type="EMBL" id="MBX43458.1"/>
    </source>
</evidence>
<protein>
    <submittedName>
        <fullName evidence="1">Uncharacterized protein</fullName>
    </submittedName>
</protein>
<sequence>MLQSSYARILYSHVQPTICAKHELRKRPITTFFMLSLTATYLTNKPKCILTAIWNHRNP</sequence>
<dbReference type="EMBL" id="GGEC01062974">
    <property type="protein sequence ID" value="MBX43458.1"/>
    <property type="molecule type" value="Transcribed_RNA"/>
</dbReference>
<organism evidence="1">
    <name type="scientific">Rhizophora mucronata</name>
    <name type="common">Asiatic mangrove</name>
    <dbReference type="NCBI Taxonomy" id="61149"/>
    <lineage>
        <taxon>Eukaryota</taxon>
        <taxon>Viridiplantae</taxon>
        <taxon>Streptophyta</taxon>
        <taxon>Embryophyta</taxon>
        <taxon>Tracheophyta</taxon>
        <taxon>Spermatophyta</taxon>
        <taxon>Magnoliopsida</taxon>
        <taxon>eudicotyledons</taxon>
        <taxon>Gunneridae</taxon>
        <taxon>Pentapetalae</taxon>
        <taxon>rosids</taxon>
        <taxon>fabids</taxon>
        <taxon>Malpighiales</taxon>
        <taxon>Rhizophoraceae</taxon>
        <taxon>Rhizophora</taxon>
    </lineage>
</organism>
<reference evidence="1" key="1">
    <citation type="submission" date="2018-02" db="EMBL/GenBank/DDBJ databases">
        <title>Rhizophora mucronata_Transcriptome.</title>
        <authorList>
            <person name="Meera S.P."/>
            <person name="Sreeshan A."/>
            <person name="Augustine A."/>
        </authorList>
    </citation>
    <scope>NUCLEOTIDE SEQUENCE</scope>
    <source>
        <tissue evidence="1">Leaf</tissue>
    </source>
</reference>